<dbReference type="Gene3D" id="1.10.1040.10">
    <property type="entry name" value="N-(1-d-carboxylethyl)-l-norvaline Dehydrogenase, domain 2"/>
    <property type="match status" value="1"/>
</dbReference>
<name>A0A3N0ECY4_9ACTN</name>
<reference evidence="3 4" key="1">
    <citation type="submission" date="2018-11" db="EMBL/GenBank/DDBJ databases">
        <title>The genome draft of YIM 96095.</title>
        <authorList>
            <person name="Tang S.-K."/>
            <person name="Chunyu W.-X."/>
            <person name="Feng Y.-Z."/>
        </authorList>
    </citation>
    <scope>NUCLEOTIDE SEQUENCE [LARGE SCALE GENOMIC DNA]</scope>
    <source>
        <strain evidence="3 4">YIM 96095</strain>
    </source>
</reference>
<dbReference type="SUPFAM" id="SSF48179">
    <property type="entry name" value="6-phosphogluconate dehydrogenase C-terminal domain-like"/>
    <property type="match status" value="1"/>
</dbReference>
<dbReference type="EMBL" id="RJMB01000005">
    <property type="protein sequence ID" value="RNL85707.1"/>
    <property type="molecule type" value="Genomic_DNA"/>
</dbReference>
<feature type="domain" description="Phosphogluconate dehydrogenase NAD-binding putative C-terminal" evidence="2">
    <location>
        <begin position="192"/>
        <end position="259"/>
    </location>
</feature>
<gene>
    <name evidence="3" type="ORF">EFW17_06985</name>
</gene>
<sequence>MVVSSEETSSVRIAVLGFGEAGGRIVTDLRDAGARVQGYDPAVSAPFGVREHPDEASAVSGADLVLSVNSAEAARDAMRAGLPGAGPTTVWADLNTAAPQLKRELSETAAAAGVGFADVSLMTPVPGRGLYTPMLTSGDAARRYAEALTSLGAHVETLEGEAGLAAERKLLRSVFFKGLAAAVVEALEAGRAAGCEDWLRANIADELTRADADTVRRLVDGSHQHAVRRAHEMSAAADMLTDLGVDPLVSGASRDLLRRLVDEAAPTHNGDLVATDTTHGRQSR</sequence>
<dbReference type="OrthoDB" id="943692at2"/>
<organism evidence="3 4">
    <name type="scientific">Halostreptopolyspora alba</name>
    <dbReference type="NCBI Taxonomy" id="2487137"/>
    <lineage>
        <taxon>Bacteria</taxon>
        <taxon>Bacillati</taxon>
        <taxon>Actinomycetota</taxon>
        <taxon>Actinomycetes</taxon>
        <taxon>Streptosporangiales</taxon>
        <taxon>Nocardiopsidaceae</taxon>
        <taxon>Halostreptopolyspora</taxon>
    </lineage>
</organism>
<dbReference type="InterPro" id="IPR036291">
    <property type="entry name" value="NAD(P)-bd_dom_sf"/>
</dbReference>
<feature type="domain" description="6-phosphogluconate dehydrogenase NADP-binding" evidence="1">
    <location>
        <begin position="12"/>
        <end position="119"/>
    </location>
</feature>
<evidence type="ECO:0000259" key="1">
    <source>
        <dbReference type="Pfam" id="PF03446"/>
    </source>
</evidence>
<dbReference type="InterPro" id="IPR015814">
    <property type="entry name" value="Pgluconate_DH_NAD-bd_C"/>
</dbReference>
<protein>
    <submittedName>
        <fullName evidence="3">NAD(P)-dependent oxidoreductase</fullName>
    </submittedName>
</protein>
<dbReference type="InterPro" id="IPR013328">
    <property type="entry name" value="6PGD_dom2"/>
</dbReference>
<dbReference type="InterPro" id="IPR008927">
    <property type="entry name" value="6-PGluconate_DH-like_C_sf"/>
</dbReference>
<dbReference type="Gene3D" id="3.40.50.720">
    <property type="entry name" value="NAD(P)-binding Rossmann-like Domain"/>
    <property type="match status" value="1"/>
</dbReference>
<dbReference type="Pfam" id="PF09130">
    <property type="entry name" value="DUF1932"/>
    <property type="match status" value="1"/>
</dbReference>
<dbReference type="AlphaFoldDB" id="A0A3N0ECY4"/>
<keyword evidence="4" id="KW-1185">Reference proteome</keyword>
<dbReference type="GO" id="GO:0050661">
    <property type="term" value="F:NADP binding"/>
    <property type="evidence" value="ECO:0007669"/>
    <property type="project" value="InterPro"/>
</dbReference>
<dbReference type="Proteomes" id="UP000269198">
    <property type="component" value="Unassembled WGS sequence"/>
</dbReference>
<dbReference type="SUPFAM" id="SSF51735">
    <property type="entry name" value="NAD(P)-binding Rossmann-fold domains"/>
    <property type="match status" value="1"/>
</dbReference>
<evidence type="ECO:0000313" key="3">
    <source>
        <dbReference type="EMBL" id="RNL85707.1"/>
    </source>
</evidence>
<dbReference type="InterPro" id="IPR006115">
    <property type="entry name" value="6PGDH_NADP-bd"/>
</dbReference>
<evidence type="ECO:0000313" key="4">
    <source>
        <dbReference type="Proteomes" id="UP000269198"/>
    </source>
</evidence>
<proteinExistence type="predicted"/>
<evidence type="ECO:0000259" key="2">
    <source>
        <dbReference type="Pfam" id="PF09130"/>
    </source>
</evidence>
<dbReference type="Pfam" id="PF03446">
    <property type="entry name" value="NAD_binding_2"/>
    <property type="match status" value="1"/>
</dbReference>
<accession>A0A3N0ECY4</accession>
<comment type="caution">
    <text evidence="3">The sequence shown here is derived from an EMBL/GenBank/DDBJ whole genome shotgun (WGS) entry which is preliminary data.</text>
</comment>